<dbReference type="PANTHER" id="PTHR33221:SF5">
    <property type="entry name" value="HTH-TYPE TRANSCRIPTIONAL REGULATOR ISCR"/>
    <property type="match status" value="1"/>
</dbReference>
<dbReference type="GO" id="GO:0003700">
    <property type="term" value="F:DNA-binding transcription factor activity"/>
    <property type="evidence" value="ECO:0007669"/>
    <property type="project" value="TreeGrafter"/>
</dbReference>
<evidence type="ECO:0000313" key="3">
    <source>
        <dbReference type="Proteomes" id="UP000727962"/>
    </source>
</evidence>
<dbReference type="PROSITE" id="PS51197">
    <property type="entry name" value="HTH_RRF2_2"/>
    <property type="match status" value="1"/>
</dbReference>
<dbReference type="PROSITE" id="PS01332">
    <property type="entry name" value="HTH_RRF2_1"/>
    <property type="match status" value="1"/>
</dbReference>
<dbReference type="GO" id="GO:0005829">
    <property type="term" value="C:cytosol"/>
    <property type="evidence" value="ECO:0007669"/>
    <property type="project" value="TreeGrafter"/>
</dbReference>
<gene>
    <name evidence="2" type="ORF">HYR64_04400</name>
</gene>
<dbReference type="InterPro" id="IPR030489">
    <property type="entry name" value="TR_Rrf2-type_CS"/>
</dbReference>
<evidence type="ECO:0000313" key="2">
    <source>
        <dbReference type="EMBL" id="MBI1756332.1"/>
    </source>
</evidence>
<sequence length="155" mass="16557">MKFSAQEEYGLRCLLQIARRGPGASMTIPEISREEGLSATHVAKLLTILRKSGLIRSTRGQSGGYTLSRAAEALPLGEVLAILGGRLYDGDFCSRHAGQFSVCTHDVDCSVRSLWNTIQSAVDGALAGMTLADLLSGASFDRPARAFVADLRTVN</sequence>
<dbReference type="PANTHER" id="PTHR33221">
    <property type="entry name" value="WINGED HELIX-TURN-HELIX TRANSCRIPTIONAL REGULATOR, RRF2 FAMILY"/>
    <property type="match status" value="1"/>
</dbReference>
<dbReference type="InterPro" id="IPR036388">
    <property type="entry name" value="WH-like_DNA-bd_sf"/>
</dbReference>
<dbReference type="AlphaFoldDB" id="A0A931LS12"/>
<dbReference type="GO" id="GO:0003677">
    <property type="term" value="F:DNA binding"/>
    <property type="evidence" value="ECO:0007669"/>
    <property type="project" value="UniProtKB-KW"/>
</dbReference>
<dbReference type="Pfam" id="PF02082">
    <property type="entry name" value="Rrf2"/>
    <property type="match status" value="1"/>
</dbReference>
<dbReference type="InterPro" id="IPR036390">
    <property type="entry name" value="WH_DNA-bd_sf"/>
</dbReference>
<organism evidence="2 3">
    <name type="scientific">Fimbriimonas ginsengisoli</name>
    <dbReference type="NCBI Taxonomy" id="1005039"/>
    <lineage>
        <taxon>Bacteria</taxon>
        <taxon>Bacillati</taxon>
        <taxon>Armatimonadota</taxon>
        <taxon>Fimbriimonadia</taxon>
        <taxon>Fimbriimonadales</taxon>
        <taxon>Fimbriimonadaceae</taxon>
        <taxon>Fimbriimonas</taxon>
    </lineage>
</organism>
<dbReference type="EMBL" id="JACOSL010000028">
    <property type="protein sequence ID" value="MBI1756332.1"/>
    <property type="molecule type" value="Genomic_DNA"/>
</dbReference>
<dbReference type="SUPFAM" id="SSF46785">
    <property type="entry name" value="Winged helix' DNA-binding domain"/>
    <property type="match status" value="1"/>
</dbReference>
<dbReference type="Gene3D" id="1.10.10.10">
    <property type="entry name" value="Winged helix-like DNA-binding domain superfamily/Winged helix DNA-binding domain"/>
    <property type="match status" value="1"/>
</dbReference>
<dbReference type="NCBIfam" id="TIGR00738">
    <property type="entry name" value="rrf2_super"/>
    <property type="match status" value="1"/>
</dbReference>
<evidence type="ECO:0000256" key="1">
    <source>
        <dbReference type="ARBA" id="ARBA00023125"/>
    </source>
</evidence>
<keyword evidence="1" id="KW-0238">DNA-binding</keyword>
<dbReference type="InterPro" id="IPR000944">
    <property type="entry name" value="Tscrpt_reg_Rrf2"/>
</dbReference>
<proteinExistence type="predicted"/>
<comment type="caution">
    <text evidence="2">The sequence shown here is derived from an EMBL/GenBank/DDBJ whole genome shotgun (WGS) entry which is preliminary data.</text>
</comment>
<accession>A0A931LS12</accession>
<name>A0A931LS12_FIMGI</name>
<dbReference type="Proteomes" id="UP000727962">
    <property type="component" value="Unassembled WGS sequence"/>
</dbReference>
<reference evidence="2" key="1">
    <citation type="submission" date="2020-07" db="EMBL/GenBank/DDBJ databases">
        <title>Huge and variable diversity of episymbiotic CPR bacteria and DPANN archaea in groundwater ecosystems.</title>
        <authorList>
            <person name="He C.Y."/>
            <person name="Keren R."/>
            <person name="Whittaker M."/>
            <person name="Farag I.F."/>
            <person name="Doudna J."/>
            <person name="Cate J.H.D."/>
            <person name="Banfield J.F."/>
        </authorList>
    </citation>
    <scope>NUCLEOTIDE SEQUENCE</scope>
    <source>
        <strain evidence="2">NC_groundwater_17_Pr7_B-0.1um_64_12</strain>
    </source>
</reference>
<protein>
    <submittedName>
        <fullName evidence="2">Rrf2 family transcriptional regulator</fullName>
    </submittedName>
</protein>